<protein>
    <submittedName>
        <fullName evidence="1">Uncharacterized protein</fullName>
    </submittedName>
</protein>
<accession>A0ABT3KW75</accession>
<sequence>MIKCFNIQPIFVKFFRFCYPTRHSNAMKNITKSKAVIAEIVIGSSKRNDVIAYHISDWLLTEPALMKHERMA</sequence>
<comment type="caution">
    <text evidence="1">The sequence shown here is derived from an EMBL/GenBank/DDBJ whole genome shotgun (WGS) entry which is preliminary data.</text>
</comment>
<proteinExistence type="predicted"/>
<name>A0ABT3KW75_9BURK</name>
<dbReference type="Proteomes" id="UP001208935">
    <property type="component" value="Unassembled WGS sequence"/>
</dbReference>
<keyword evidence="2" id="KW-1185">Reference proteome</keyword>
<evidence type="ECO:0000313" key="2">
    <source>
        <dbReference type="Proteomes" id="UP001208935"/>
    </source>
</evidence>
<organism evidence="1 2">
    <name type="scientific">Verminephrobacter aporrectodeae subsp. tuberculatae</name>
    <dbReference type="NCBI Taxonomy" id="1110392"/>
    <lineage>
        <taxon>Bacteria</taxon>
        <taxon>Pseudomonadati</taxon>
        <taxon>Pseudomonadota</taxon>
        <taxon>Betaproteobacteria</taxon>
        <taxon>Burkholderiales</taxon>
        <taxon>Comamonadaceae</taxon>
        <taxon>Verminephrobacter</taxon>
    </lineage>
</organism>
<gene>
    <name evidence="1" type="ORF">D5039_15600</name>
</gene>
<reference evidence="2" key="1">
    <citation type="submission" date="2023-07" db="EMBL/GenBank/DDBJ databases">
        <title>Verminephrobacter genomes.</title>
        <authorList>
            <person name="Lund M.B."/>
        </authorList>
    </citation>
    <scope>NUCLEOTIDE SEQUENCE [LARGE SCALE GENOMIC DNA]</scope>
    <source>
        <strain evidence="2">AtM5-05</strain>
    </source>
</reference>
<dbReference type="EMBL" id="QZCW01000003">
    <property type="protein sequence ID" value="MCW5322525.1"/>
    <property type="molecule type" value="Genomic_DNA"/>
</dbReference>
<evidence type="ECO:0000313" key="1">
    <source>
        <dbReference type="EMBL" id="MCW5322525.1"/>
    </source>
</evidence>